<dbReference type="Gene3D" id="3.40.1190.20">
    <property type="match status" value="1"/>
</dbReference>
<name>K6V8R1_9ACTN</name>
<feature type="binding site" evidence="9">
    <location>
        <begin position="220"/>
        <end position="225"/>
    </location>
    <ligand>
        <name>ATP</name>
        <dbReference type="ChEBI" id="CHEBI:30616"/>
    </ligand>
</feature>
<gene>
    <name evidence="9 11" type="primary">rbsK</name>
    <name evidence="11" type="ORF">GORHZ_185_00340</name>
</gene>
<comment type="pathway">
    <text evidence="9">Carbohydrate metabolism; D-ribose degradation; D-ribose 5-phosphate from beta-D-ribopyranose: step 2/2.</text>
</comment>
<feature type="binding site" evidence="9">
    <location>
        <begin position="45"/>
        <end position="49"/>
    </location>
    <ligand>
        <name>substrate</name>
    </ligand>
</feature>
<dbReference type="GO" id="GO:0046872">
    <property type="term" value="F:metal ion binding"/>
    <property type="evidence" value="ECO:0007669"/>
    <property type="project" value="UniProtKB-KW"/>
</dbReference>
<evidence type="ECO:0000256" key="4">
    <source>
        <dbReference type="ARBA" id="ARBA00022777"/>
    </source>
</evidence>
<keyword evidence="6 9" id="KW-0460">Magnesium</keyword>
<dbReference type="CDD" id="cd01174">
    <property type="entry name" value="ribokinase"/>
    <property type="match status" value="1"/>
</dbReference>
<feature type="active site" description="Proton acceptor" evidence="9">
    <location>
        <position position="252"/>
    </location>
</feature>
<comment type="function">
    <text evidence="9">Catalyzes the phosphorylation of ribose at O-5 in a reaction requiring ATP and magnesium. The resulting D-ribose-5-phosphate can then be used either for sythesis of nucleotides, histidine, and tryptophan, or as a component of the pentose phosphate pathway.</text>
</comment>
<dbReference type="GO" id="GO:0019303">
    <property type="term" value="P:D-ribose catabolic process"/>
    <property type="evidence" value="ECO:0007669"/>
    <property type="project" value="UniProtKB-UniRule"/>
</dbReference>
<evidence type="ECO:0000256" key="2">
    <source>
        <dbReference type="ARBA" id="ARBA00022723"/>
    </source>
</evidence>
<keyword evidence="9" id="KW-0963">Cytoplasm</keyword>
<evidence type="ECO:0000256" key="1">
    <source>
        <dbReference type="ARBA" id="ARBA00022679"/>
    </source>
</evidence>
<evidence type="ECO:0000256" key="3">
    <source>
        <dbReference type="ARBA" id="ARBA00022741"/>
    </source>
</evidence>
<comment type="caution">
    <text evidence="11">The sequence shown here is derived from an EMBL/GenBank/DDBJ whole genome shotgun (WGS) entry which is preliminary data.</text>
</comment>
<dbReference type="STRING" id="1108045.GORHZ_185_00340"/>
<feature type="binding site" evidence="9">
    <location>
        <position position="143"/>
    </location>
    <ligand>
        <name>substrate</name>
    </ligand>
</feature>
<feature type="binding site" evidence="9">
    <location>
        <position position="267"/>
    </location>
    <ligand>
        <name>K(+)</name>
        <dbReference type="ChEBI" id="CHEBI:29103"/>
    </ligand>
</feature>
<dbReference type="InterPro" id="IPR011611">
    <property type="entry name" value="PfkB_dom"/>
</dbReference>
<feature type="binding site" evidence="9">
    <location>
        <position position="270"/>
    </location>
    <ligand>
        <name>K(+)</name>
        <dbReference type="ChEBI" id="CHEBI:29103"/>
    </ligand>
</feature>
<dbReference type="PANTHER" id="PTHR10584:SF166">
    <property type="entry name" value="RIBOKINASE"/>
    <property type="match status" value="1"/>
</dbReference>
<keyword evidence="3 9" id="KW-0547">Nucleotide-binding</keyword>
<dbReference type="InterPro" id="IPR029056">
    <property type="entry name" value="Ribokinase-like"/>
</dbReference>
<proteinExistence type="inferred from homology"/>
<dbReference type="AlphaFoldDB" id="K6V8R1"/>
<comment type="activity regulation">
    <text evidence="9">Activated by a monovalent cation that binds near, but not in, the active site. The most likely occupant of the site in vivo is potassium. Ion binding induces a conformational change that may alter substrate affinity.</text>
</comment>
<dbReference type="SUPFAM" id="SSF53613">
    <property type="entry name" value="Ribokinase-like"/>
    <property type="match status" value="1"/>
</dbReference>
<comment type="similarity">
    <text evidence="9">Belongs to the carbohydrate kinase PfkB family. Ribokinase subfamily.</text>
</comment>
<comment type="cofactor">
    <cofactor evidence="9">
        <name>Mg(2+)</name>
        <dbReference type="ChEBI" id="CHEBI:18420"/>
    </cofactor>
    <text evidence="9">Requires a divalent cation, most likely magnesium in vivo, as an electrophilic catalyst to aid phosphoryl group transfer. It is the chelate of the metal and the nucleotide that is the actual substrate.</text>
</comment>
<accession>K6V8R1</accession>
<evidence type="ECO:0000313" key="11">
    <source>
        <dbReference type="EMBL" id="GAB92618.1"/>
    </source>
</evidence>
<evidence type="ECO:0000256" key="5">
    <source>
        <dbReference type="ARBA" id="ARBA00022840"/>
    </source>
</evidence>
<dbReference type="PRINTS" id="PR00990">
    <property type="entry name" value="RIBOKINASE"/>
</dbReference>
<keyword evidence="5 9" id="KW-0067">ATP-binding</keyword>
<dbReference type="GO" id="GO:0004747">
    <property type="term" value="F:ribokinase activity"/>
    <property type="evidence" value="ECO:0007669"/>
    <property type="project" value="UniProtKB-UniRule"/>
</dbReference>
<organism evidence="11 12">
    <name type="scientific">Gordonia rhizosphera NBRC 16068</name>
    <dbReference type="NCBI Taxonomy" id="1108045"/>
    <lineage>
        <taxon>Bacteria</taxon>
        <taxon>Bacillati</taxon>
        <taxon>Actinomycetota</taxon>
        <taxon>Actinomycetes</taxon>
        <taxon>Mycobacteriales</taxon>
        <taxon>Gordoniaceae</taxon>
        <taxon>Gordonia</taxon>
    </lineage>
</organism>
<feature type="binding site" evidence="9">
    <location>
        <position position="187"/>
    </location>
    <ligand>
        <name>ATP</name>
        <dbReference type="ChEBI" id="CHEBI:30616"/>
    </ligand>
</feature>
<dbReference type="OrthoDB" id="9775849at2"/>
<dbReference type="UniPathway" id="UPA00916">
    <property type="reaction ID" value="UER00889"/>
</dbReference>
<evidence type="ECO:0000256" key="8">
    <source>
        <dbReference type="ARBA" id="ARBA00023277"/>
    </source>
</evidence>
<feature type="binding site" evidence="9">
    <location>
        <position position="246"/>
    </location>
    <ligand>
        <name>K(+)</name>
        <dbReference type="ChEBI" id="CHEBI:29103"/>
    </ligand>
</feature>
<comment type="subunit">
    <text evidence="9">Homodimer.</text>
</comment>
<keyword evidence="2 9" id="KW-0479">Metal-binding</keyword>
<keyword evidence="7 9" id="KW-0630">Potassium</keyword>
<evidence type="ECO:0000259" key="10">
    <source>
        <dbReference type="Pfam" id="PF00294"/>
    </source>
</evidence>
<comment type="subcellular location">
    <subcellularLocation>
        <location evidence="9">Cytoplasm</location>
    </subcellularLocation>
</comment>
<dbReference type="GO" id="GO:0005829">
    <property type="term" value="C:cytosol"/>
    <property type="evidence" value="ECO:0007669"/>
    <property type="project" value="TreeGrafter"/>
</dbReference>
<dbReference type="InterPro" id="IPR011877">
    <property type="entry name" value="Ribokinase"/>
</dbReference>
<sequence>MEPNTSSIDVAVVGTLNMDVVVRVTRMPDVGETVLGRSLSERPGGKGANQALAAATITPSTLIGAVGDDEAGDRLLAVQRSGGVDIAHIGRVEGISGRAVIEVDDAADNRIIVLSGANAALDAADVTRGLDVVGPGVVLTQLESPGPVTAAAADWAARHRRRFILNPSPVAALDESILAAADPLVVNEHEAAFYAGGEASDDPAELARALGGLARSAVLTLGGRGVIVAVDDELTQIAVARVRPVDTTGAGDVFVGTLAGHLARGLTLVDAAEKSAVAATDFVARARE</sequence>
<dbReference type="EC" id="2.7.1.15" evidence="9"/>
<dbReference type="Pfam" id="PF00294">
    <property type="entry name" value="PfkB"/>
    <property type="match status" value="1"/>
</dbReference>
<dbReference type="GO" id="GO:0005524">
    <property type="term" value="F:ATP binding"/>
    <property type="evidence" value="ECO:0007669"/>
    <property type="project" value="UniProtKB-UniRule"/>
</dbReference>
<feature type="binding site" evidence="9">
    <location>
        <begin position="251"/>
        <end position="252"/>
    </location>
    <ligand>
        <name>ATP</name>
        <dbReference type="ChEBI" id="CHEBI:30616"/>
    </ligand>
</feature>
<dbReference type="PANTHER" id="PTHR10584">
    <property type="entry name" value="SUGAR KINASE"/>
    <property type="match status" value="1"/>
</dbReference>
<dbReference type="eggNOG" id="COG0524">
    <property type="taxonomic scope" value="Bacteria"/>
</dbReference>
<dbReference type="HAMAP" id="MF_01987">
    <property type="entry name" value="Ribokinase"/>
    <property type="match status" value="1"/>
</dbReference>
<comment type="caution">
    <text evidence="9">Lacks conserved residue(s) required for the propagation of feature annotation.</text>
</comment>
<keyword evidence="1 9" id="KW-0808">Transferase</keyword>
<evidence type="ECO:0000256" key="7">
    <source>
        <dbReference type="ARBA" id="ARBA00022958"/>
    </source>
</evidence>
<dbReference type="InterPro" id="IPR002139">
    <property type="entry name" value="Ribo/fructo_kinase"/>
</dbReference>
<evidence type="ECO:0000313" key="12">
    <source>
        <dbReference type="Proteomes" id="UP000008363"/>
    </source>
</evidence>
<feature type="binding site" evidence="9">
    <location>
        <begin position="17"/>
        <end position="19"/>
    </location>
    <ligand>
        <name>substrate</name>
    </ligand>
</feature>
<feature type="binding site" evidence="9">
    <location>
        <position position="252"/>
    </location>
    <ligand>
        <name>substrate</name>
    </ligand>
</feature>
<feature type="domain" description="Carbohydrate kinase PfkB" evidence="10">
    <location>
        <begin position="9"/>
        <end position="279"/>
    </location>
</feature>
<evidence type="ECO:0000256" key="9">
    <source>
        <dbReference type="HAMAP-Rule" id="MF_01987"/>
    </source>
</evidence>
<reference evidence="11 12" key="1">
    <citation type="submission" date="2012-08" db="EMBL/GenBank/DDBJ databases">
        <title>Whole genome shotgun sequence of Gordonia rhizosphera NBRC 16068.</title>
        <authorList>
            <person name="Takarada H."/>
            <person name="Isaki S."/>
            <person name="Hosoyama A."/>
            <person name="Tsuchikane K."/>
            <person name="Katsumata H."/>
            <person name="Baba S."/>
            <person name="Ohji S."/>
            <person name="Yamazaki S."/>
            <person name="Fujita N."/>
        </authorList>
    </citation>
    <scope>NUCLEOTIDE SEQUENCE [LARGE SCALE GENOMIC DNA]</scope>
    <source>
        <strain evidence="11 12">NBRC 16068</strain>
    </source>
</reference>
<dbReference type="Proteomes" id="UP000008363">
    <property type="component" value="Unassembled WGS sequence"/>
</dbReference>
<keyword evidence="4 9" id="KW-0418">Kinase</keyword>
<keyword evidence="8 9" id="KW-0119">Carbohydrate metabolism</keyword>
<evidence type="ECO:0000256" key="6">
    <source>
        <dbReference type="ARBA" id="ARBA00022842"/>
    </source>
</evidence>
<keyword evidence="12" id="KW-1185">Reference proteome</keyword>
<feature type="binding site" evidence="9">
    <location>
        <position position="248"/>
    </location>
    <ligand>
        <name>K(+)</name>
        <dbReference type="ChEBI" id="CHEBI:29103"/>
    </ligand>
</feature>
<dbReference type="EMBL" id="BAHC01000185">
    <property type="protein sequence ID" value="GAB92618.1"/>
    <property type="molecule type" value="Genomic_DNA"/>
</dbReference>
<dbReference type="RefSeq" id="WP_006337294.1">
    <property type="nucleotide sequence ID" value="NZ_BAHC01000185.1"/>
</dbReference>
<protein>
    <recommendedName>
        <fullName evidence="9">Ribokinase</fullName>
        <shortName evidence="9">RK</shortName>
        <ecNumber evidence="9">2.7.1.15</ecNumber>
    </recommendedName>
</protein>
<comment type="catalytic activity">
    <reaction evidence="9">
        <text>D-ribose + ATP = D-ribose 5-phosphate + ADP + H(+)</text>
        <dbReference type="Rhea" id="RHEA:13697"/>
        <dbReference type="ChEBI" id="CHEBI:15378"/>
        <dbReference type="ChEBI" id="CHEBI:30616"/>
        <dbReference type="ChEBI" id="CHEBI:47013"/>
        <dbReference type="ChEBI" id="CHEBI:78346"/>
        <dbReference type="ChEBI" id="CHEBI:456216"/>
        <dbReference type="EC" id="2.7.1.15"/>
    </reaction>
</comment>